<protein>
    <submittedName>
        <fullName evidence="2">GNAT family N-acetyltransferase</fullName>
    </submittedName>
</protein>
<dbReference type="RefSeq" id="WP_208494219.1">
    <property type="nucleotide sequence ID" value="NZ_JAGFNP010000001.1"/>
</dbReference>
<evidence type="ECO:0000313" key="3">
    <source>
        <dbReference type="Proteomes" id="UP000681341"/>
    </source>
</evidence>
<dbReference type="InterPro" id="IPR016181">
    <property type="entry name" value="Acyl_CoA_acyltransferase"/>
</dbReference>
<comment type="caution">
    <text evidence="2">The sequence shown here is derived from an EMBL/GenBank/DDBJ whole genome shotgun (WGS) entry which is preliminary data.</text>
</comment>
<dbReference type="InterPro" id="IPR000182">
    <property type="entry name" value="GNAT_dom"/>
</dbReference>
<organism evidence="2 3">
    <name type="scientific">Glycomyces niveus</name>
    <dbReference type="NCBI Taxonomy" id="2820287"/>
    <lineage>
        <taxon>Bacteria</taxon>
        <taxon>Bacillati</taxon>
        <taxon>Actinomycetota</taxon>
        <taxon>Actinomycetes</taxon>
        <taxon>Glycomycetales</taxon>
        <taxon>Glycomycetaceae</taxon>
        <taxon>Glycomyces</taxon>
    </lineage>
</organism>
<dbReference type="SUPFAM" id="SSF55729">
    <property type="entry name" value="Acyl-CoA N-acyltransferases (Nat)"/>
    <property type="match status" value="1"/>
</dbReference>
<dbReference type="Proteomes" id="UP000681341">
    <property type="component" value="Unassembled WGS sequence"/>
</dbReference>
<dbReference type="Gene3D" id="3.40.630.30">
    <property type="match status" value="1"/>
</dbReference>
<dbReference type="PROSITE" id="PS51186">
    <property type="entry name" value="GNAT"/>
    <property type="match status" value="1"/>
</dbReference>
<proteinExistence type="predicted"/>
<reference evidence="2 3" key="1">
    <citation type="submission" date="2021-03" db="EMBL/GenBank/DDBJ databases">
        <title>Glycomyces sp. nov., a novel actinomycete isolated from soil.</title>
        <authorList>
            <person name="Yang X."/>
            <person name="Xu X."/>
        </authorList>
    </citation>
    <scope>NUCLEOTIDE SEQUENCE [LARGE SCALE GENOMIC DNA]</scope>
    <source>
        <strain evidence="2 3">NEAU-S30</strain>
    </source>
</reference>
<dbReference type="Pfam" id="PF00583">
    <property type="entry name" value="Acetyltransf_1"/>
    <property type="match status" value="1"/>
</dbReference>
<evidence type="ECO:0000259" key="1">
    <source>
        <dbReference type="PROSITE" id="PS51186"/>
    </source>
</evidence>
<evidence type="ECO:0000313" key="2">
    <source>
        <dbReference type="EMBL" id="MBO3731524.1"/>
    </source>
</evidence>
<accession>A0ABS3TYD8</accession>
<dbReference type="EMBL" id="JAGFNP010000001">
    <property type="protein sequence ID" value="MBO3731524.1"/>
    <property type="molecule type" value="Genomic_DNA"/>
</dbReference>
<feature type="domain" description="N-acetyltransferase" evidence="1">
    <location>
        <begin position="149"/>
        <end position="287"/>
    </location>
</feature>
<sequence>MGIELNTPETADLGRALAALREWQSDDAPMQLHPGDLGWFWRFGADATAAAVRTWSQDGRVLAFGFLDGDDVLRVTTAPERLHDAALAERMAADIADPERGVLPAGKVNVEVPTGAALHDHLAAIGWGTDEAWTPLRRDLTAPVEDPGLRIETAGPGQAELRAGLHRSAFEGSTFSADHWRAMASGPEYADARCLIGYDGPDAVAAVTVWSAGPGRPGIIEPMGVHADHRGRGHGKAVCVAAAAALRDLGASSALVCTPSTLTGAVATYRSAGFEPLPERLDRHREG</sequence>
<gene>
    <name evidence="2" type="ORF">J5V16_01735</name>
</gene>
<keyword evidence="3" id="KW-1185">Reference proteome</keyword>
<name>A0ABS3TYD8_9ACTN</name>